<keyword evidence="2" id="KW-0560">Oxidoreductase</keyword>
<evidence type="ECO:0000259" key="1">
    <source>
        <dbReference type="PROSITE" id="PS51725"/>
    </source>
</evidence>
<evidence type="ECO:0000313" key="3">
    <source>
        <dbReference type="Proteomes" id="UP000059574"/>
    </source>
</evidence>
<dbReference type="PANTHER" id="PTHR33336:SF3">
    <property type="entry name" value="ABM DOMAIN-CONTAINING PROTEIN"/>
    <property type="match status" value="1"/>
</dbReference>
<dbReference type="AlphaFoldDB" id="A0A0S2M0I5"/>
<reference evidence="2 3" key="2">
    <citation type="journal article" date="2016" name="J. Biotechnol.">
        <title>Complete genome sequence of Arthrobacter alpinus ERGS4:06, a yellow pigmented bacterium tolerant to cold and radiations isolated from Sikkim Himalaya.</title>
        <authorList>
            <person name="Kumar R."/>
            <person name="Singh D."/>
            <person name="Swarnkar M.K."/>
            <person name="Singh A.K."/>
            <person name="Kumar S."/>
        </authorList>
    </citation>
    <scope>NUCLEOTIDE SEQUENCE [LARGE SCALE GENOMIC DNA]</scope>
    <source>
        <strain evidence="2 3">ERGS4:06</strain>
    </source>
</reference>
<dbReference type="SUPFAM" id="SSF54909">
    <property type="entry name" value="Dimeric alpha+beta barrel"/>
    <property type="match status" value="1"/>
</dbReference>
<organism evidence="2 3">
    <name type="scientific">Arthrobacter alpinus</name>
    <dbReference type="NCBI Taxonomy" id="656366"/>
    <lineage>
        <taxon>Bacteria</taxon>
        <taxon>Bacillati</taxon>
        <taxon>Actinomycetota</taxon>
        <taxon>Actinomycetes</taxon>
        <taxon>Micrococcales</taxon>
        <taxon>Micrococcaceae</taxon>
        <taxon>Arthrobacter</taxon>
    </lineage>
</organism>
<dbReference type="PANTHER" id="PTHR33336">
    <property type="entry name" value="QUINOL MONOOXYGENASE YGIN-RELATED"/>
    <property type="match status" value="1"/>
</dbReference>
<dbReference type="InterPro" id="IPR050744">
    <property type="entry name" value="AI-2_Isomerase_LsrG"/>
</dbReference>
<dbReference type="GO" id="GO:0005829">
    <property type="term" value="C:cytosol"/>
    <property type="evidence" value="ECO:0007669"/>
    <property type="project" value="TreeGrafter"/>
</dbReference>
<evidence type="ECO:0000313" key="2">
    <source>
        <dbReference type="EMBL" id="ALO67204.1"/>
    </source>
</evidence>
<accession>A0A0S2M0I5</accession>
<sequence>MAETFFQVVVRYTVKSGEVNTVLALLGEMAAATRQEAANVSYDFFQGTEDPENIVILERYTDAAGFAAHREYEHIERIGASQIIPRLASRSIQTFANATDS</sequence>
<reference evidence="3" key="1">
    <citation type="submission" date="2015-11" db="EMBL/GenBank/DDBJ databases">
        <authorList>
            <person name="Kumar R."/>
            <person name="Singh D."/>
            <person name="Swarnkar M.K."/>
            <person name="Singh A.K."/>
            <person name="Kumar S."/>
        </authorList>
    </citation>
    <scope>NUCLEOTIDE SEQUENCE [LARGE SCALE GENOMIC DNA]</scope>
    <source>
        <strain evidence="3">ERGS4:06</strain>
    </source>
</reference>
<dbReference type="PROSITE" id="PS51725">
    <property type="entry name" value="ABM"/>
    <property type="match status" value="1"/>
</dbReference>
<proteinExistence type="predicted"/>
<dbReference type="InterPro" id="IPR007138">
    <property type="entry name" value="ABM_dom"/>
</dbReference>
<gene>
    <name evidence="2" type="ORF">AS189_12710</name>
</gene>
<protein>
    <submittedName>
        <fullName evidence="2">Antibiotic biosynthesis monooxygenase</fullName>
    </submittedName>
</protein>
<dbReference type="OrthoDB" id="3695636at2"/>
<dbReference type="RefSeq" id="WP_062289551.1">
    <property type="nucleotide sequence ID" value="NZ_CP013200.1"/>
</dbReference>
<keyword evidence="2" id="KW-0503">Monooxygenase</keyword>
<dbReference type="Pfam" id="PF03992">
    <property type="entry name" value="ABM"/>
    <property type="match status" value="1"/>
</dbReference>
<dbReference type="EMBL" id="CP013200">
    <property type="protein sequence ID" value="ALO67204.1"/>
    <property type="molecule type" value="Genomic_DNA"/>
</dbReference>
<feature type="domain" description="ABM" evidence="1">
    <location>
        <begin position="6"/>
        <end position="95"/>
    </location>
</feature>
<dbReference type="Proteomes" id="UP000059574">
    <property type="component" value="Chromosome"/>
</dbReference>
<dbReference type="InterPro" id="IPR011008">
    <property type="entry name" value="Dimeric_a/b-barrel"/>
</dbReference>
<name>A0A0S2M0I5_9MICC</name>
<dbReference type="Gene3D" id="3.30.70.100">
    <property type="match status" value="1"/>
</dbReference>
<dbReference type="GO" id="GO:0004497">
    <property type="term" value="F:monooxygenase activity"/>
    <property type="evidence" value="ECO:0007669"/>
    <property type="project" value="UniProtKB-KW"/>
</dbReference>